<dbReference type="OrthoDB" id="21128at2759"/>
<dbReference type="PANTHER" id="PTHR15598">
    <property type="entry name" value="ENHANCER OF MRNA-DECAPPING PROTEIN 4"/>
    <property type="match status" value="1"/>
</dbReference>
<proteinExistence type="predicted"/>
<protein>
    <recommendedName>
        <fullName evidence="5">Enhancer of mRNA-decapping protein 4 C-terminal domain-containing protein</fullName>
    </recommendedName>
</protein>
<dbReference type="GeneID" id="24134489"/>
<evidence type="ECO:0000259" key="5">
    <source>
        <dbReference type="Pfam" id="PF21289"/>
    </source>
</evidence>
<dbReference type="InterPro" id="IPR044938">
    <property type="entry name" value="EDC4_C_sf"/>
</dbReference>
<dbReference type="VEuPathDB" id="FungiDB:SPRG_12539"/>
<reference evidence="6 7" key="1">
    <citation type="journal article" date="2013" name="PLoS Genet.">
        <title>Distinctive expansion of potential virulence genes in the genome of the oomycete fish pathogen Saprolegnia parasitica.</title>
        <authorList>
            <person name="Jiang R.H."/>
            <person name="de Bruijn I."/>
            <person name="Haas B.J."/>
            <person name="Belmonte R."/>
            <person name="Lobach L."/>
            <person name="Christie J."/>
            <person name="van den Ackerveken G."/>
            <person name="Bottin A."/>
            <person name="Bulone V."/>
            <person name="Diaz-Moreno S.M."/>
            <person name="Dumas B."/>
            <person name="Fan L."/>
            <person name="Gaulin E."/>
            <person name="Govers F."/>
            <person name="Grenville-Briggs L.J."/>
            <person name="Horner N.R."/>
            <person name="Levin J.Z."/>
            <person name="Mammella M."/>
            <person name="Meijer H.J."/>
            <person name="Morris P."/>
            <person name="Nusbaum C."/>
            <person name="Oome S."/>
            <person name="Phillips A.J."/>
            <person name="van Rooyen D."/>
            <person name="Rzeszutek E."/>
            <person name="Saraiva M."/>
            <person name="Secombes C.J."/>
            <person name="Seidl M.F."/>
            <person name="Snel B."/>
            <person name="Stassen J.H."/>
            <person name="Sykes S."/>
            <person name="Tripathy S."/>
            <person name="van den Berg H."/>
            <person name="Vega-Arreguin J.C."/>
            <person name="Wawra S."/>
            <person name="Young S.K."/>
            <person name="Zeng Q."/>
            <person name="Dieguez-Uribeondo J."/>
            <person name="Russ C."/>
            <person name="Tyler B.M."/>
            <person name="van West P."/>
        </authorList>
    </citation>
    <scope>NUCLEOTIDE SEQUENCE [LARGE SCALE GENOMIC DNA]</scope>
    <source>
        <strain evidence="6 7">CBS 223.65</strain>
    </source>
</reference>
<dbReference type="STRING" id="695850.A0A067C0B9"/>
<dbReference type="RefSeq" id="XP_012206677.1">
    <property type="nucleotide sequence ID" value="XM_012351287.1"/>
</dbReference>
<keyword evidence="3" id="KW-0853">WD repeat</keyword>
<keyword evidence="7" id="KW-1185">Reference proteome</keyword>
<name>A0A067C0B9_SAPPC</name>
<keyword evidence="2" id="KW-0963">Cytoplasm</keyword>
<evidence type="ECO:0000256" key="4">
    <source>
        <dbReference type="ARBA" id="ARBA00022737"/>
    </source>
</evidence>
<dbReference type="Pfam" id="PF21289">
    <property type="entry name" value="EDC4_C"/>
    <property type="match status" value="1"/>
</dbReference>
<evidence type="ECO:0000256" key="1">
    <source>
        <dbReference type="ARBA" id="ARBA00004496"/>
    </source>
</evidence>
<comment type="subcellular location">
    <subcellularLocation>
        <location evidence="1">Cytoplasm</location>
    </subcellularLocation>
</comment>
<dbReference type="EMBL" id="KK583266">
    <property type="protein sequence ID" value="KDO22560.1"/>
    <property type="molecule type" value="Genomic_DNA"/>
</dbReference>
<evidence type="ECO:0000256" key="2">
    <source>
        <dbReference type="ARBA" id="ARBA00022490"/>
    </source>
</evidence>
<dbReference type="GO" id="GO:0000932">
    <property type="term" value="C:P-body"/>
    <property type="evidence" value="ECO:0007669"/>
    <property type="project" value="TreeGrafter"/>
</dbReference>
<evidence type="ECO:0000313" key="7">
    <source>
        <dbReference type="Proteomes" id="UP000030745"/>
    </source>
</evidence>
<dbReference type="GO" id="GO:0031087">
    <property type="term" value="P:deadenylation-independent decapping of nuclear-transcribed mRNA"/>
    <property type="evidence" value="ECO:0007669"/>
    <property type="project" value="InterPro"/>
</dbReference>
<dbReference type="InterPro" id="IPR045152">
    <property type="entry name" value="EDC4-like"/>
</dbReference>
<sequence>MIVLCLVQQLGSDLQRDLGLSLKWVQDSLLVMNPRDTAIAPFAQNVLQELKAALNQVPETARDSQFTLYD</sequence>
<feature type="domain" description="Enhancer of mRNA-decapping protein 4 C-terminal" evidence="5">
    <location>
        <begin position="2"/>
        <end position="57"/>
    </location>
</feature>
<keyword evidence="4" id="KW-0677">Repeat</keyword>
<organism evidence="6 7">
    <name type="scientific">Saprolegnia parasitica (strain CBS 223.65)</name>
    <dbReference type="NCBI Taxonomy" id="695850"/>
    <lineage>
        <taxon>Eukaryota</taxon>
        <taxon>Sar</taxon>
        <taxon>Stramenopiles</taxon>
        <taxon>Oomycota</taxon>
        <taxon>Saprolegniomycetes</taxon>
        <taxon>Saprolegniales</taxon>
        <taxon>Saprolegniaceae</taxon>
        <taxon>Saprolegnia</taxon>
    </lineage>
</organism>
<evidence type="ECO:0000256" key="3">
    <source>
        <dbReference type="ARBA" id="ARBA00022574"/>
    </source>
</evidence>
<dbReference type="InterPro" id="IPR049404">
    <property type="entry name" value="EDC4_C"/>
</dbReference>
<gene>
    <name evidence="6" type="ORF">SPRG_12539</name>
</gene>
<evidence type="ECO:0000313" key="6">
    <source>
        <dbReference type="EMBL" id="KDO22560.1"/>
    </source>
</evidence>
<dbReference type="PANTHER" id="PTHR15598:SF5">
    <property type="entry name" value="ENHANCER OF MRNA-DECAPPING PROTEIN 4"/>
    <property type="match status" value="1"/>
</dbReference>
<dbReference type="Proteomes" id="UP000030745">
    <property type="component" value="Unassembled WGS sequence"/>
</dbReference>
<dbReference type="Gene3D" id="1.10.220.100">
    <property type="entry name" value="conserved c-terminal region of ge- 1"/>
    <property type="match status" value="1"/>
</dbReference>
<accession>A0A067C0B9</accession>
<dbReference type="AlphaFoldDB" id="A0A067C0B9"/>
<dbReference type="KEGG" id="spar:SPRG_12539"/>